<comment type="caution">
    <text evidence="5">The sequence shown here is derived from an EMBL/GenBank/DDBJ whole genome shotgun (WGS) entry which is preliminary data.</text>
</comment>
<gene>
    <name evidence="5" type="ORF">LCGC14_0835360</name>
</gene>
<sequence length="438" mass="51142">MKTEEFKLLFEAKSILEKNWREEYTIPSPKLYPHQWSWDSGFISIGYSHYDQDRAQKEILSMFEGQWANGMLPHIIFRGGKGYFPSAEYWQTELSEHSPEIKTSGITQPPVHALAALHVYKNSSDNEEAISFLKKIFPKILLFHRYLLTKRDPENSGMATIFHPWESGLDNSLRWDEPLARIKVEDLPQYKRVDTENVSSDQRPTDEDYDRYLYLIEVMKKNNYDEEKIYKVIPFKIKDITFNSILYAANQAMIKIAGILGQDSEEIDSWVKRTKINYFEYFCPDASENPLLYDYDLIGRKRIEKRTVASLTSLCTDLLSSKQAKALAAWMKHSHMCKEECAHEHPVITSISVDDIQFNPINYWRGPVWININWMLYEGMKNYGLFEDAKNLKKSIIDLITEHGFYEYYNPLTGEGLGADNFSWTAALLVDLISHRED</sequence>
<dbReference type="PANTHER" id="PTHR10412:SF11">
    <property type="entry name" value="MANNOSYL-OLIGOSACCHARIDE GLUCOSIDASE"/>
    <property type="match status" value="1"/>
</dbReference>
<dbReference type="PANTHER" id="PTHR10412">
    <property type="entry name" value="MANNOSYL-OLIGOSACCHARIDE GLUCOSIDASE"/>
    <property type="match status" value="1"/>
</dbReference>
<feature type="domain" description="Mannosylglycerate hydrolase MGH1-like glycoside hydrolase" evidence="4">
    <location>
        <begin position="32"/>
        <end position="425"/>
    </location>
</feature>
<evidence type="ECO:0000259" key="4">
    <source>
        <dbReference type="Pfam" id="PF22422"/>
    </source>
</evidence>
<dbReference type="GO" id="GO:0004573">
    <property type="term" value="F:Glc3Man9GlcNAc2 oligosaccharide glucosidase activity"/>
    <property type="evidence" value="ECO:0007669"/>
    <property type="project" value="InterPro"/>
</dbReference>
<reference evidence="5" key="1">
    <citation type="journal article" date="2015" name="Nature">
        <title>Complex archaea that bridge the gap between prokaryotes and eukaryotes.</title>
        <authorList>
            <person name="Spang A."/>
            <person name="Saw J.H."/>
            <person name="Jorgensen S.L."/>
            <person name="Zaremba-Niedzwiedzka K."/>
            <person name="Martijn J."/>
            <person name="Lind A.E."/>
            <person name="van Eijk R."/>
            <person name="Schleper C."/>
            <person name="Guy L."/>
            <person name="Ettema T.J."/>
        </authorList>
    </citation>
    <scope>NUCLEOTIDE SEQUENCE</scope>
</reference>
<dbReference type="GO" id="GO:0006487">
    <property type="term" value="P:protein N-linked glycosylation"/>
    <property type="evidence" value="ECO:0007669"/>
    <property type="project" value="TreeGrafter"/>
</dbReference>
<organism evidence="5">
    <name type="scientific">marine sediment metagenome</name>
    <dbReference type="NCBI Taxonomy" id="412755"/>
    <lineage>
        <taxon>unclassified sequences</taxon>
        <taxon>metagenomes</taxon>
        <taxon>ecological metagenomes</taxon>
    </lineage>
</organism>
<dbReference type="EMBL" id="LAZR01002417">
    <property type="protein sequence ID" value="KKN30304.1"/>
    <property type="molecule type" value="Genomic_DNA"/>
</dbReference>
<dbReference type="GO" id="GO:0009311">
    <property type="term" value="P:oligosaccharide metabolic process"/>
    <property type="evidence" value="ECO:0007669"/>
    <property type="project" value="InterPro"/>
</dbReference>
<keyword evidence="2" id="KW-0378">Hydrolase</keyword>
<comment type="similarity">
    <text evidence="1">Belongs to the glycosyl hydrolase 63 family.</text>
</comment>
<dbReference type="InterPro" id="IPR054491">
    <property type="entry name" value="MGH1-like_GH"/>
</dbReference>
<keyword evidence="3" id="KW-0326">Glycosidase</keyword>
<dbReference type="AlphaFoldDB" id="A0A0F9PJF9"/>
<evidence type="ECO:0000256" key="1">
    <source>
        <dbReference type="ARBA" id="ARBA00010833"/>
    </source>
</evidence>
<accession>A0A0F9PJF9</accession>
<dbReference type="Gene3D" id="1.50.10.10">
    <property type="match status" value="1"/>
</dbReference>
<evidence type="ECO:0000256" key="2">
    <source>
        <dbReference type="ARBA" id="ARBA00022801"/>
    </source>
</evidence>
<protein>
    <recommendedName>
        <fullName evidence="4">Mannosylglycerate hydrolase MGH1-like glycoside hydrolase domain-containing protein</fullName>
    </recommendedName>
</protein>
<dbReference type="SUPFAM" id="SSF48208">
    <property type="entry name" value="Six-hairpin glycosidases"/>
    <property type="match status" value="1"/>
</dbReference>
<name>A0A0F9PJF9_9ZZZZ</name>
<evidence type="ECO:0000313" key="5">
    <source>
        <dbReference type="EMBL" id="KKN30304.1"/>
    </source>
</evidence>
<dbReference type="InterPro" id="IPR012341">
    <property type="entry name" value="6hp_glycosidase-like_sf"/>
</dbReference>
<dbReference type="GO" id="GO:0005789">
    <property type="term" value="C:endoplasmic reticulum membrane"/>
    <property type="evidence" value="ECO:0007669"/>
    <property type="project" value="TreeGrafter"/>
</dbReference>
<dbReference type="InterPro" id="IPR004888">
    <property type="entry name" value="Glycoside_hydrolase_63"/>
</dbReference>
<evidence type="ECO:0000256" key="3">
    <source>
        <dbReference type="ARBA" id="ARBA00023295"/>
    </source>
</evidence>
<dbReference type="InterPro" id="IPR008928">
    <property type="entry name" value="6-hairpin_glycosidase_sf"/>
</dbReference>
<proteinExistence type="inferred from homology"/>
<dbReference type="Pfam" id="PF22422">
    <property type="entry name" value="MGH1-like_GH"/>
    <property type="match status" value="1"/>
</dbReference>